<feature type="transmembrane region" description="Helical" evidence="7">
    <location>
        <begin position="181"/>
        <end position="207"/>
    </location>
</feature>
<accession>A0A0K8MBA0</accession>
<dbReference type="GO" id="GO:0005886">
    <property type="term" value="C:plasma membrane"/>
    <property type="evidence" value="ECO:0007669"/>
    <property type="project" value="UniProtKB-SubCell"/>
</dbReference>
<feature type="transmembrane region" description="Helical" evidence="7">
    <location>
        <begin position="261"/>
        <end position="282"/>
    </location>
</feature>
<dbReference type="EMBL" id="BBVC01000016">
    <property type="protein sequence ID" value="GAO97742.1"/>
    <property type="molecule type" value="Genomic_DNA"/>
</dbReference>
<evidence type="ECO:0000259" key="10">
    <source>
        <dbReference type="Pfam" id="PF21088"/>
    </source>
</evidence>
<evidence type="ECO:0000256" key="6">
    <source>
        <dbReference type="ARBA" id="ARBA00023136"/>
    </source>
</evidence>
<feature type="transmembrane region" description="Helical" evidence="7">
    <location>
        <begin position="219"/>
        <end position="240"/>
    </location>
</feature>
<dbReference type="InterPro" id="IPR010920">
    <property type="entry name" value="LSM_dom_sf"/>
</dbReference>
<evidence type="ECO:0000313" key="11">
    <source>
        <dbReference type="EMBL" id="GAO97742.1"/>
    </source>
</evidence>
<dbReference type="SUPFAM" id="SSF82861">
    <property type="entry name" value="Mechanosensitive channel protein MscS (YggB), transmembrane region"/>
    <property type="match status" value="1"/>
</dbReference>
<dbReference type="Pfam" id="PF00924">
    <property type="entry name" value="MS_channel_2nd"/>
    <property type="match status" value="1"/>
</dbReference>
<dbReference type="Gene3D" id="2.30.30.60">
    <property type="match status" value="1"/>
</dbReference>
<feature type="domain" description="Mechanosensitive ion channel MscS" evidence="9">
    <location>
        <begin position="548"/>
        <end position="611"/>
    </location>
</feature>
<dbReference type="Pfam" id="PF21088">
    <property type="entry name" value="MS_channel_1st"/>
    <property type="match status" value="1"/>
</dbReference>
<evidence type="ECO:0000256" key="3">
    <source>
        <dbReference type="ARBA" id="ARBA00022475"/>
    </source>
</evidence>
<keyword evidence="5 7" id="KW-1133">Transmembrane helix</keyword>
<evidence type="ECO:0000256" key="1">
    <source>
        <dbReference type="ARBA" id="ARBA00004651"/>
    </source>
</evidence>
<sequence length="724" mass="82180" precursor="true">MKACGVRILALFFLVMCQVNFIQAPASSDYEIMPTPEAPPASRKLDKSQRDALKTLIKNLESKQERQLLINDLRTLAKAEDQLAQDRPSSGLGLSTISNGLHSMTSKIIEFFDEVQHALERLSKYMKNEELRSSILTTGYWILGIIITAIGIDIGLKSLHMPLRHLFVMNARKEHLSHKRLIINVGIFESLIIVCLFVIMLTGLSFVDSASTPGLILELTIVNLVFYLVVLHVLRTLFYYKQKLVTVFYLNKDTGKLIYRFLRFITAITILGMSMGETVTMIDGSPVFYAAIIKTMLLIQCIVASIFVVRVKDRVRLWLLSENEDKEETGLSSKAAKTWHVWVLVYLFVFGLTIYFQTINNMKEVVVSFGATAFLVAIAYLLVLKMPVMSYGMMDKVVTSFPHMASRHRFYGIFTSLILGVFIIITALYGAFKIWDLETVDFLFSDGVKPVFTTLLNIFFIAVIGVFVWEANEYLIQQIFKNEVMAHKNRARRQRLATMMPLVQIIARGFILGIFVIMAFSELKLDVTPLLAGLGVIGIAFSFGSQSLVKDFITGIFILIEDTMNVGDIVQIDTQKGTVETLSLRTVKLRDTAGDLHTIPFSTINRVTNMTKNFSYYVVELLLPFEQDMEPVIEAIKEVGQQIHEDADFKNYILGDVEIMGLDRFADYGVVMMARIKTVPDKHRWVVGREFNLRIQKLFNERNIEFSTTTQKIFLTSESEKQAS</sequence>
<evidence type="ECO:0000256" key="5">
    <source>
        <dbReference type="ARBA" id="ARBA00022989"/>
    </source>
</evidence>
<evidence type="ECO:0000256" key="4">
    <source>
        <dbReference type="ARBA" id="ARBA00022692"/>
    </source>
</evidence>
<evidence type="ECO:0000313" key="12">
    <source>
        <dbReference type="Proteomes" id="UP000036771"/>
    </source>
</evidence>
<organism evidence="11 12">
    <name type="scientific">Caedimonas varicaedens</name>
    <dbReference type="NCBI Taxonomy" id="1629334"/>
    <lineage>
        <taxon>Bacteria</taxon>
        <taxon>Pseudomonadati</taxon>
        <taxon>Pseudomonadota</taxon>
        <taxon>Alphaproteobacteria</taxon>
        <taxon>Holosporales</taxon>
        <taxon>Caedimonadaceae</taxon>
        <taxon>Caedimonas</taxon>
    </lineage>
</organism>
<dbReference type="InterPro" id="IPR006685">
    <property type="entry name" value="MscS_channel_2nd"/>
</dbReference>
<comment type="similarity">
    <text evidence="2">Belongs to the MscS (TC 1.A.23) family.</text>
</comment>
<evidence type="ECO:0000256" key="7">
    <source>
        <dbReference type="SAM" id="Phobius"/>
    </source>
</evidence>
<gene>
    <name evidence="11" type="primary">ybiO</name>
    <name evidence="11" type="ORF">Cva_00381</name>
</gene>
<dbReference type="InterPro" id="IPR045276">
    <property type="entry name" value="YbiO_bact"/>
</dbReference>
<feature type="transmembrane region" description="Helical" evidence="7">
    <location>
        <begin position="288"/>
        <end position="309"/>
    </location>
</feature>
<keyword evidence="12" id="KW-1185">Reference proteome</keyword>
<feature type="signal peptide" evidence="8">
    <location>
        <begin position="1"/>
        <end position="24"/>
    </location>
</feature>
<dbReference type="InterPro" id="IPR011066">
    <property type="entry name" value="MscS_channel_C_sf"/>
</dbReference>
<evidence type="ECO:0000256" key="2">
    <source>
        <dbReference type="ARBA" id="ARBA00008017"/>
    </source>
</evidence>
<evidence type="ECO:0000259" key="9">
    <source>
        <dbReference type="Pfam" id="PF00924"/>
    </source>
</evidence>
<feature type="chain" id="PRO_5005512677" evidence="8">
    <location>
        <begin position="25"/>
        <end position="724"/>
    </location>
</feature>
<reference evidence="11 12" key="1">
    <citation type="submission" date="2015-03" db="EMBL/GenBank/DDBJ databases">
        <title>Caedibacter varicaedens, whole genome shotgun sequence.</title>
        <authorList>
            <person name="Suzuki H."/>
            <person name="Dapper A.L."/>
            <person name="Gibson A.K."/>
            <person name="Jackson C."/>
            <person name="Lee H."/>
            <person name="Pejaver V.R."/>
            <person name="Doak T."/>
            <person name="Lynch M."/>
        </authorList>
    </citation>
    <scope>NUCLEOTIDE SEQUENCE [LARGE SCALE GENOMIC DNA]</scope>
</reference>
<dbReference type="Proteomes" id="UP000036771">
    <property type="component" value="Unassembled WGS sequence"/>
</dbReference>
<feature type="transmembrane region" description="Helical" evidence="7">
    <location>
        <begin position="410"/>
        <end position="432"/>
    </location>
</feature>
<dbReference type="InterPro" id="IPR011014">
    <property type="entry name" value="MscS_channel_TM-2"/>
</dbReference>
<comment type="caution">
    <text evidence="11">The sequence shown here is derived from an EMBL/GenBank/DDBJ whole genome shotgun (WGS) entry which is preliminary data.</text>
</comment>
<feature type="transmembrane region" description="Helical" evidence="7">
    <location>
        <begin position="339"/>
        <end position="359"/>
    </location>
</feature>
<protein>
    <submittedName>
        <fullName evidence="11">Moderate conductance mechanosensitive channel YbiO</fullName>
    </submittedName>
</protein>
<dbReference type="Gene3D" id="3.30.70.100">
    <property type="match status" value="1"/>
</dbReference>
<keyword evidence="4 7" id="KW-0812">Transmembrane</keyword>
<dbReference type="PANTHER" id="PTHR30460">
    <property type="entry name" value="MODERATE CONDUCTANCE MECHANOSENSITIVE CHANNEL YBIO"/>
    <property type="match status" value="1"/>
</dbReference>
<keyword evidence="6 7" id="KW-0472">Membrane</keyword>
<feature type="transmembrane region" description="Helical" evidence="7">
    <location>
        <begin position="496"/>
        <end position="521"/>
    </location>
</feature>
<dbReference type="SUPFAM" id="SSF82689">
    <property type="entry name" value="Mechanosensitive channel protein MscS (YggB), C-terminal domain"/>
    <property type="match status" value="1"/>
</dbReference>
<dbReference type="GO" id="GO:0008381">
    <property type="term" value="F:mechanosensitive monoatomic ion channel activity"/>
    <property type="evidence" value="ECO:0007669"/>
    <property type="project" value="InterPro"/>
</dbReference>
<keyword evidence="8" id="KW-0732">Signal</keyword>
<feature type="transmembrane region" description="Helical" evidence="7">
    <location>
        <begin position="140"/>
        <end position="160"/>
    </location>
</feature>
<dbReference type="STRING" id="1629334.Cva_00381"/>
<keyword evidence="3" id="KW-1003">Cell membrane</keyword>
<dbReference type="InterPro" id="IPR023408">
    <property type="entry name" value="MscS_beta-dom_sf"/>
</dbReference>
<dbReference type="PANTHER" id="PTHR30460:SF0">
    <property type="entry name" value="MODERATE CONDUCTANCE MECHANOSENSITIVE CHANNEL YBIO"/>
    <property type="match status" value="1"/>
</dbReference>
<comment type="subcellular location">
    <subcellularLocation>
        <location evidence="1">Cell membrane</location>
        <topology evidence="1">Multi-pass membrane protein</topology>
    </subcellularLocation>
</comment>
<proteinExistence type="inferred from homology"/>
<feature type="transmembrane region" description="Helical" evidence="7">
    <location>
        <begin position="452"/>
        <end position="475"/>
    </location>
</feature>
<dbReference type="InterPro" id="IPR049142">
    <property type="entry name" value="MS_channel_1st"/>
</dbReference>
<dbReference type="AlphaFoldDB" id="A0A0K8MBA0"/>
<name>A0A0K8MBA0_9PROT</name>
<dbReference type="SUPFAM" id="SSF50182">
    <property type="entry name" value="Sm-like ribonucleoproteins"/>
    <property type="match status" value="1"/>
</dbReference>
<feature type="transmembrane region" description="Helical" evidence="7">
    <location>
        <begin position="365"/>
        <end position="384"/>
    </location>
</feature>
<evidence type="ECO:0000256" key="8">
    <source>
        <dbReference type="SAM" id="SignalP"/>
    </source>
</evidence>
<feature type="transmembrane region" description="Helical" evidence="7">
    <location>
        <begin position="527"/>
        <end position="544"/>
    </location>
</feature>
<dbReference type="Gene3D" id="1.10.287.1260">
    <property type="match status" value="1"/>
</dbReference>
<feature type="domain" description="Mechanosensitive ion channel transmembrane helices 2/3" evidence="10">
    <location>
        <begin position="511"/>
        <end position="546"/>
    </location>
</feature>